<name>A0A2P2N6P6_RHIMU</name>
<protein>
    <submittedName>
        <fullName evidence="1">Uncharacterized protein</fullName>
    </submittedName>
</protein>
<evidence type="ECO:0000313" key="1">
    <source>
        <dbReference type="EMBL" id="MBX38110.1"/>
    </source>
</evidence>
<dbReference type="AlphaFoldDB" id="A0A2P2N6P6"/>
<organism evidence="1">
    <name type="scientific">Rhizophora mucronata</name>
    <name type="common">Asiatic mangrove</name>
    <dbReference type="NCBI Taxonomy" id="61149"/>
    <lineage>
        <taxon>Eukaryota</taxon>
        <taxon>Viridiplantae</taxon>
        <taxon>Streptophyta</taxon>
        <taxon>Embryophyta</taxon>
        <taxon>Tracheophyta</taxon>
        <taxon>Spermatophyta</taxon>
        <taxon>Magnoliopsida</taxon>
        <taxon>eudicotyledons</taxon>
        <taxon>Gunneridae</taxon>
        <taxon>Pentapetalae</taxon>
        <taxon>rosids</taxon>
        <taxon>fabids</taxon>
        <taxon>Malpighiales</taxon>
        <taxon>Rhizophoraceae</taxon>
        <taxon>Rhizophora</taxon>
    </lineage>
</organism>
<sequence length="31" mass="3537">MVSGTKQKAPKKLLKSLESTSQYRKRYCCAC</sequence>
<proteinExistence type="predicted"/>
<accession>A0A2P2N6P6</accession>
<reference evidence="1" key="1">
    <citation type="submission" date="2018-02" db="EMBL/GenBank/DDBJ databases">
        <title>Rhizophora mucronata_Transcriptome.</title>
        <authorList>
            <person name="Meera S.P."/>
            <person name="Sreeshan A."/>
            <person name="Augustine A."/>
        </authorList>
    </citation>
    <scope>NUCLEOTIDE SEQUENCE</scope>
    <source>
        <tissue evidence="1">Leaf</tissue>
    </source>
</reference>
<dbReference type="EMBL" id="GGEC01057626">
    <property type="protein sequence ID" value="MBX38110.1"/>
    <property type="molecule type" value="Transcribed_RNA"/>
</dbReference>